<evidence type="ECO:0000313" key="2">
    <source>
        <dbReference type="Proteomes" id="UP000033393"/>
    </source>
</evidence>
<dbReference type="AlphaFoldDB" id="A0A0F0GUD6"/>
<protein>
    <recommendedName>
        <fullName evidence="3">DUF3592 domain-containing protein</fullName>
    </recommendedName>
</protein>
<proteinExistence type="predicted"/>
<reference evidence="1 2" key="1">
    <citation type="submission" date="2015-02" db="EMBL/GenBank/DDBJ databases">
        <authorList>
            <person name="Ju K.-S."/>
            <person name="Doroghazi J.R."/>
            <person name="Metcalf W."/>
        </authorList>
    </citation>
    <scope>NUCLEOTIDE SEQUENCE [LARGE SCALE GENOMIC DNA]</scope>
    <source>
        <strain evidence="1 2">NRRL B-16140</strain>
    </source>
</reference>
<gene>
    <name evidence="1" type="ORF">UK23_21465</name>
</gene>
<organism evidence="1 2">
    <name type="scientific">Lentzea aerocolonigenes</name>
    <name type="common">Lechevalieria aerocolonigenes</name>
    <name type="synonym">Saccharothrix aerocolonigenes</name>
    <dbReference type="NCBI Taxonomy" id="68170"/>
    <lineage>
        <taxon>Bacteria</taxon>
        <taxon>Bacillati</taxon>
        <taxon>Actinomycetota</taxon>
        <taxon>Actinomycetes</taxon>
        <taxon>Pseudonocardiales</taxon>
        <taxon>Pseudonocardiaceae</taxon>
        <taxon>Lentzea</taxon>
    </lineage>
</organism>
<dbReference type="PATRIC" id="fig|68170.10.peg.5349"/>
<name>A0A0F0GUD6_LENAE</name>
<accession>A0A0F0GUD6</accession>
<sequence>MWLFVFLSSAVHGVGVGIAAFFSLAIAVVSAGTATTITYLTEHGRTASCRVLDVDRRVEVNRYLNGDGTYSIETSTHYDHRLECGEGGPSTMTKPPRGVGGIGDHIELAFEPSDRLAPELAGDVAEQAVKKWTAVVFLVLTILMRVVHVLVLQAQEIRAERDRHAAARRR</sequence>
<dbReference type="EMBL" id="JYJG01000145">
    <property type="protein sequence ID" value="KJK47079.1"/>
    <property type="molecule type" value="Genomic_DNA"/>
</dbReference>
<evidence type="ECO:0008006" key="3">
    <source>
        <dbReference type="Google" id="ProtNLM"/>
    </source>
</evidence>
<keyword evidence="2" id="KW-1185">Reference proteome</keyword>
<evidence type="ECO:0000313" key="1">
    <source>
        <dbReference type="EMBL" id="KJK47079.1"/>
    </source>
</evidence>
<comment type="caution">
    <text evidence="1">The sequence shown here is derived from an EMBL/GenBank/DDBJ whole genome shotgun (WGS) entry which is preliminary data.</text>
</comment>
<dbReference type="Proteomes" id="UP000033393">
    <property type="component" value="Unassembled WGS sequence"/>
</dbReference>